<keyword evidence="6" id="KW-0865">Zymogen</keyword>
<proteinExistence type="inferred from homology"/>
<dbReference type="EMBL" id="JAQJAE010000006">
    <property type="protein sequence ID" value="KAJ5589261.1"/>
    <property type="molecule type" value="Genomic_DNA"/>
</dbReference>
<reference evidence="9" key="1">
    <citation type="journal article" date="2023" name="IMA Fungus">
        <title>Comparative genomic study of the Penicillium genus elucidates a diverse pangenome and 15 lateral gene transfer events.</title>
        <authorList>
            <person name="Petersen C."/>
            <person name="Sorensen T."/>
            <person name="Nielsen M.R."/>
            <person name="Sondergaard T.E."/>
            <person name="Sorensen J.L."/>
            <person name="Fitzpatrick D.A."/>
            <person name="Frisvad J.C."/>
            <person name="Nielsen K.L."/>
        </authorList>
    </citation>
    <scope>NUCLEOTIDE SEQUENCE</scope>
    <source>
        <strain evidence="9">IBT 12815</strain>
    </source>
</reference>
<feature type="active site" description="Charge relay system" evidence="7">
    <location>
        <position position="30"/>
    </location>
</feature>
<dbReference type="PROSITE" id="PS00137">
    <property type="entry name" value="SUBTILASE_HIS"/>
    <property type="match status" value="1"/>
</dbReference>
<dbReference type="Gene3D" id="3.40.50.200">
    <property type="entry name" value="Peptidase S8/S53 domain"/>
    <property type="match status" value="1"/>
</dbReference>
<dbReference type="PANTHER" id="PTHR43806:SF11">
    <property type="entry name" value="CEREVISIN-RELATED"/>
    <property type="match status" value="1"/>
</dbReference>
<dbReference type="InterPro" id="IPR000209">
    <property type="entry name" value="Peptidase_S8/S53_dom"/>
</dbReference>
<evidence type="ECO:0000256" key="3">
    <source>
        <dbReference type="ARBA" id="ARBA00022729"/>
    </source>
</evidence>
<feature type="active site" description="Charge relay system" evidence="7">
    <location>
        <position position="77"/>
    </location>
</feature>
<keyword evidence="2 7" id="KW-0645">Protease</keyword>
<protein>
    <submittedName>
        <fullName evidence="9">Subtilisin-like protein</fullName>
    </submittedName>
</protein>
<keyword evidence="10" id="KW-1185">Reference proteome</keyword>
<evidence type="ECO:0000313" key="10">
    <source>
        <dbReference type="Proteomes" id="UP001213799"/>
    </source>
</evidence>
<dbReference type="InterPro" id="IPR022398">
    <property type="entry name" value="Peptidase_S8_His-AS"/>
</dbReference>
<dbReference type="GeneID" id="81593235"/>
<feature type="active site" description="Charge relay system" evidence="7">
    <location>
        <position position="243"/>
    </location>
</feature>
<keyword evidence="5 7" id="KW-0720">Serine protease</keyword>
<dbReference type="SUPFAM" id="SSF52743">
    <property type="entry name" value="Subtilisin-like"/>
    <property type="match status" value="1"/>
</dbReference>
<evidence type="ECO:0000259" key="8">
    <source>
        <dbReference type="Pfam" id="PF00082"/>
    </source>
</evidence>
<evidence type="ECO:0000256" key="6">
    <source>
        <dbReference type="ARBA" id="ARBA00023145"/>
    </source>
</evidence>
<keyword evidence="4 7" id="KW-0378">Hydrolase</keyword>
<evidence type="ECO:0000256" key="1">
    <source>
        <dbReference type="ARBA" id="ARBA00011073"/>
    </source>
</evidence>
<dbReference type="PANTHER" id="PTHR43806">
    <property type="entry name" value="PEPTIDASE S8"/>
    <property type="match status" value="1"/>
</dbReference>
<dbReference type="GO" id="GO:0006508">
    <property type="term" value="P:proteolysis"/>
    <property type="evidence" value="ECO:0007669"/>
    <property type="project" value="UniProtKB-KW"/>
</dbReference>
<dbReference type="Proteomes" id="UP001213799">
    <property type="component" value="Unassembled WGS sequence"/>
</dbReference>
<reference evidence="9" key="2">
    <citation type="submission" date="2023-01" db="EMBL/GenBank/DDBJ databases">
        <authorList>
            <person name="Petersen C."/>
        </authorList>
    </citation>
    <scope>NUCLEOTIDE SEQUENCE</scope>
    <source>
        <strain evidence="9">IBT 12815</strain>
    </source>
</reference>
<comment type="similarity">
    <text evidence="1 7">Belongs to the peptidase S8 family.</text>
</comment>
<gene>
    <name evidence="9" type="ORF">N7537_011939</name>
</gene>
<feature type="domain" description="Peptidase S8/S53" evidence="8">
    <location>
        <begin position="21"/>
        <end position="217"/>
    </location>
</feature>
<dbReference type="CDD" id="cd00306">
    <property type="entry name" value="Peptidases_S8_S53"/>
    <property type="match status" value="1"/>
</dbReference>
<dbReference type="InterPro" id="IPR050131">
    <property type="entry name" value="Peptidase_S8_subtilisin-like"/>
</dbReference>
<dbReference type="PRINTS" id="PR00723">
    <property type="entry name" value="SUBTILISIN"/>
</dbReference>
<evidence type="ECO:0000256" key="7">
    <source>
        <dbReference type="PROSITE-ProRule" id="PRU01240"/>
    </source>
</evidence>
<dbReference type="RefSeq" id="XP_056748280.1">
    <property type="nucleotide sequence ID" value="XM_056902993.1"/>
</dbReference>
<evidence type="ECO:0000256" key="2">
    <source>
        <dbReference type="ARBA" id="ARBA00022670"/>
    </source>
</evidence>
<dbReference type="InterPro" id="IPR036852">
    <property type="entry name" value="Peptidase_S8/S53_dom_sf"/>
</dbReference>
<accession>A0AAD6GS80</accession>
<dbReference type="Pfam" id="PF00082">
    <property type="entry name" value="Peptidase_S8"/>
    <property type="match status" value="1"/>
</dbReference>
<dbReference type="GO" id="GO:0004252">
    <property type="term" value="F:serine-type endopeptidase activity"/>
    <property type="evidence" value="ECO:0007669"/>
    <property type="project" value="UniProtKB-UniRule"/>
</dbReference>
<dbReference type="InterPro" id="IPR015500">
    <property type="entry name" value="Peptidase_S8_subtilisin-rel"/>
</dbReference>
<keyword evidence="3" id="KW-0732">Signal</keyword>
<evidence type="ECO:0000256" key="4">
    <source>
        <dbReference type="ARBA" id="ARBA00022801"/>
    </source>
</evidence>
<organism evidence="9 10">
    <name type="scientific">Penicillium hordei</name>
    <dbReference type="NCBI Taxonomy" id="40994"/>
    <lineage>
        <taxon>Eukaryota</taxon>
        <taxon>Fungi</taxon>
        <taxon>Dikarya</taxon>
        <taxon>Ascomycota</taxon>
        <taxon>Pezizomycotina</taxon>
        <taxon>Eurotiomycetes</taxon>
        <taxon>Eurotiomycetidae</taxon>
        <taxon>Eurotiales</taxon>
        <taxon>Aspergillaceae</taxon>
        <taxon>Penicillium</taxon>
    </lineage>
</organism>
<dbReference type="AlphaFoldDB" id="A0AAD6GS80"/>
<sequence length="267" mass="29082">MISSDKMGEPTEDYLFDDTLGKETTIYVIDTGFDTSKPDLASTDRKVETYVVPNDLTLLGVPKNQRKPEDLTDWGRHGTSVASVAGGVIRGVASKADLYLVKYKSAYDKPDANGNVKEERKNAPLAAMENAFINVIHHRKNSNQGKAIVNMSWGSKVSVKDFAARKKSLEDFISELEQLDVVVVIAAGNSNKEKLEERIPQSMGTDSNSIITVGGGSLTGFAQSENLEMDVPFVGVRKVHGTSYSAPAVVSFRKFQTLTMSFGIVPI</sequence>
<comment type="caution">
    <text evidence="9">The sequence shown here is derived from an EMBL/GenBank/DDBJ whole genome shotgun (WGS) entry which is preliminary data.</text>
</comment>
<dbReference type="PROSITE" id="PS51892">
    <property type="entry name" value="SUBTILASE"/>
    <property type="match status" value="1"/>
</dbReference>
<evidence type="ECO:0000313" key="9">
    <source>
        <dbReference type="EMBL" id="KAJ5589261.1"/>
    </source>
</evidence>
<evidence type="ECO:0000256" key="5">
    <source>
        <dbReference type="ARBA" id="ARBA00022825"/>
    </source>
</evidence>
<name>A0AAD6GS80_9EURO</name>